<feature type="compositionally biased region" description="Low complexity" evidence="1">
    <location>
        <begin position="103"/>
        <end position="118"/>
    </location>
</feature>
<feature type="compositionally biased region" description="Low complexity" evidence="1">
    <location>
        <begin position="52"/>
        <end position="61"/>
    </location>
</feature>
<reference evidence="5" key="1">
    <citation type="submission" date="2010-07" db="EMBL/GenBank/DDBJ databases">
        <title>The genome sequence of Gaeumannomyces graminis var. tritici strain R3-111a-1.</title>
        <authorList>
            <consortium name="The Broad Institute Genome Sequencing Platform"/>
            <person name="Ma L.-J."/>
            <person name="Dead R."/>
            <person name="Young S."/>
            <person name="Zeng Q."/>
            <person name="Koehrsen M."/>
            <person name="Alvarado L."/>
            <person name="Berlin A."/>
            <person name="Chapman S.B."/>
            <person name="Chen Z."/>
            <person name="Freedman E."/>
            <person name="Gellesch M."/>
            <person name="Goldberg J."/>
            <person name="Griggs A."/>
            <person name="Gujja S."/>
            <person name="Heilman E.R."/>
            <person name="Heiman D."/>
            <person name="Hepburn T."/>
            <person name="Howarth C."/>
            <person name="Jen D."/>
            <person name="Larson L."/>
            <person name="Mehta T."/>
            <person name="Neiman D."/>
            <person name="Pearson M."/>
            <person name="Roberts A."/>
            <person name="Saif S."/>
            <person name="Shea T."/>
            <person name="Shenoy N."/>
            <person name="Sisk P."/>
            <person name="Stolte C."/>
            <person name="Sykes S."/>
            <person name="Walk T."/>
            <person name="White J."/>
            <person name="Yandava C."/>
            <person name="Haas B."/>
            <person name="Nusbaum C."/>
            <person name="Birren B."/>
        </authorList>
    </citation>
    <scope>NUCLEOTIDE SEQUENCE [LARGE SCALE GENOMIC DNA]</scope>
    <source>
        <strain evidence="5">R3-111a-1</strain>
    </source>
</reference>
<evidence type="ECO:0000313" key="4">
    <source>
        <dbReference type="EnsemblFungi" id="EJT74182"/>
    </source>
</evidence>
<dbReference type="STRING" id="644352.J3P3E0"/>
<keyword evidence="5" id="KW-1185">Reference proteome</keyword>
<feature type="region of interest" description="Disordered" evidence="1">
    <location>
        <begin position="144"/>
        <end position="200"/>
    </location>
</feature>
<dbReference type="SMART" id="SM00974">
    <property type="entry name" value="T5orf172"/>
    <property type="match status" value="1"/>
</dbReference>
<evidence type="ECO:0000256" key="1">
    <source>
        <dbReference type="SAM" id="MobiDB-lite"/>
    </source>
</evidence>
<dbReference type="EnsemblFungi" id="EJT74182">
    <property type="protein sequence ID" value="EJT74182"/>
    <property type="gene ID" value="GGTG_08027"/>
</dbReference>
<dbReference type="eggNOG" id="ENOG502RPPA">
    <property type="taxonomic scope" value="Eukaryota"/>
</dbReference>
<feature type="region of interest" description="Disordered" evidence="1">
    <location>
        <begin position="42"/>
        <end position="127"/>
    </location>
</feature>
<gene>
    <name evidence="4" type="primary">20348485</name>
    <name evidence="3" type="ORF">GGTG_08027</name>
</gene>
<dbReference type="OrthoDB" id="2417614at2759"/>
<dbReference type="VEuPathDB" id="FungiDB:GGTG_08027"/>
<dbReference type="InterPro" id="IPR053006">
    <property type="entry name" value="Meiosis_regulatory"/>
</dbReference>
<feature type="compositionally biased region" description="Polar residues" evidence="1">
    <location>
        <begin position="144"/>
        <end position="157"/>
    </location>
</feature>
<evidence type="ECO:0000313" key="3">
    <source>
        <dbReference type="EMBL" id="EJT74182.1"/>
    </source>
</evidence>
<organism evidence="3">
    <name type="scientific">Gaeumannomyces tritici (strain R3-111a-1)</name>
    <name type="common">Wheat and barley take-all root rot fungus</name>
    <name type="synonym">Gaeumannomyces graminis var. tritici</name>
    <dbReference type="NCBI Taxonomy" id="644352"/>
    <lineage>
        <taxon>Eukaryota</taxon>
        <taxon>Fungi</taxon>
        <taxon>Dikarya</taxon>
        <taxon>Ascomycota</taxon>
        <taxon>Pezizomycotina</taxon>
        <taxon>Sordariomycetes</taxon>
        <taxon>Sordariomycetidae</taxon>
        <taxon>Magnaporthales</taxon>
        <taxon>Magnaporthaceae</taxon>
        <taxon>Gaeumannomyces</taxon>
    </lineage>
</organism>
<dbReference type="Pfam" id="PF10544">
    <property type="entry name" value="T5orf172"/>
    <property type="match status" value="1"/>
</dbReference>
<dbReference type="EMBL" id="GL385398">
    <property type="protein sequence ID" value="EJT74182.1"/>
    <property type="molecule type" value="Genomic_DNA"/>
</dbReference>
<reference evidence="4" key="4">
    <citation type="journal article" date="2015" name="G3 (Bethesda)">
        <title>Genome sequences of three phytopathogenic species of the Magnaporthaceae family of fungi.</title>
        <authorList>
            <person name="Okagaki L.H."/>
            <person name="Nunes C.C."/>
            <person name="Sailsbery J."/>
            <person name="Clay B."/>
            <person name="Brown D."/>
            <person name="John T."/>
            <person name="Oh Y."/>
            <person name="Young N."/>
            <person name="Fitzgerald M."/>
            <person name="Haas B.J."/>
            <person name="Zeng Q."/>
            <person name="Young S."/>
            <person name="Adiconis X."/>
            <person name="Fan L."/>
            <person name="Levin J.Z."/>
            <person name="Mitchell T.K."/>
            <person name="Okubara P.A."/>
            <person name="Farman M.L."/>
            <person name="Kohn L.M."/>
            <person name="Birren B."/>
            <person name="Ma L.-J."/>
            <person name="Dean R.A."/>
        </authorList>
    </citation>
    <scope>NUCLEOTIDE SEQUENCE</scope>
    <source>
        <strain evidence="4">R3-111a-1</strain>
    </source>
</reference>
<accession>J3P3E0</accession>
<reference evidence="4" key="5">
    <citation type="submission" date="2018-04" db="UniProtKB">
        <authorList>
            <consortium name="EnsemblFungi"/>
        </authorList>
    </citation>
    <scope>IDENTIFICATION</scope>
    <source>
        <strain evidence="4">R3-111a-1</strain>
    </source>
</reference>
<sequence>MAARVARPAISGPLVRGHIDRASRSCLEIEESLAQWLSGLTVRDRPADPSDVDVAAATGNAAGDGDGAGSSQEDSKSGPSDRKLLRKVPPVVDTLRDSGAPNGQSSSGSDSVGSNGSGEDPREPTSSDGAILATVFRPLPQVHQFSPFHTTPRTGGHTNREVTRRLRRPLTATDLVRKKGKAAAAGGGEQGNNNNNSDSDSDFRGGFVYVFTLPDSVAVCPPTRHVKVGMTTQRAVASRLAQVRARCGYAPVLVAAARTRHPLRVEELVHAQLGERRRLQRSGCPGCGCRHREWFEAGAAEAAEAVRVWAAWVERRAPYDGETGELREEWRRRLPETPPEDPAFWKPFTGVDVPGAAAWQGGDVLMSG</sequence>
<dbReference type="HOGENOM" id="CLU_752360_0_0_1"/>
<dbReference type="GeneID" id="20348485"/>
<evidence type="ECO:0000259" key="2">
    <source>
        <dbReference type="SMART" id="SM00974"/>
    </source>
</evidence>
<dbReference type="PANTHER" id="PTHR28094">
    <property type="entry name" value="MEIOTICALLY UP-REGULATED GENE 113 PROTEIN"/>
    <property type="match status" value="1"/>
</dbReference>
<reference evidence="3" key="3">
    <citation type="submission" date="2010-09" db="EMBL/GenBank/DDBJ databases">
        <title>Annotation of Gaeumannomyces graminis var. tritici R3-111a-1.</title>
        <authorList>
            <consortium name="The Broad Institute Genome Sequencing Platform"/>
            <person name="Ma L.-J."/>
            <person name="Dead R."/>
            <person name="Young S.K."/>
            <person name="Zeng Q."/>
            <person name="Gargeya S."/>
            <person name="Fitzgerald M."/>
            <person name="Haas B."/>
            <person name="Abouelleil A."/>
            <person name="Alvarado L."/>
            <person name="Arachchi H.M."/>
            <person name="Berlin A."/>
            <person name="Brown A."/>
            <person name="Chapman S.B."/>
            <person name="Chen Z."/>
            <person name="Dunbar C."/>
            <person name="Freedman E."/>
            <person name="Gearin G."/>
            <person name="Gellesch M."/>
            <person name="Goldberg J."/>
            <person name="Griggs A."/>
            <person name="Gujja S."/>
            <person name="Heiman D."/>
            <person name="Howarth C."/>
            <person name="Larson L."/>
            <person name="Lui A."/>
            <person name="MacDonald P.J.P."/>
            <person name="Mehta T."/>
            <person name="Montmayeur A."/>
            <person name="Murphy C."/>
            <person name="Neiman D."/>
            <person name="Pearson M."/>
            <person name="Priest M."/>
            <person name="Roberts A."/>
            <person name="Saif S."/>
            <person name="Shea T."/>
            <person name="Shenoy N."/>
            <person name="Sisk P."/>
            <person name="Stolte C."/>
            <person name="Sykes S."/>
            <person name="Yandava C."/>
            <person name="Wortman J."/>
            <person name="Nusbaum C."/>
            <person name="Birren B."/>
        </authorList>
    </citation>
    <scope>NUCLEOTIDE SEQUENCE</scope>
    <source>
        <strain evidence="3">R3-111a-1</strain>
    </source>
</reference>
<reference evidence="3" key="2">
    <citation type="submission" date="2010-07" db="EMBL/GenBank/DDBJ databases">
        <authorList>
            <consortium name="The Broad Institute Genome Sequencing Platform"/>
            <consortium name="Broad Institute Genome Sequencing Center for Infectious Disease"/>
            <person name="Ma L.-J."/>
            <person name="Dead R."/>
            <person name="Young S."/>
            <person name="Zeng Q."/>
            <person name="Koehrsen M."/>
            <person name="Alvarado L."/>
            <person name="Berlin A."/>
            <person name="Chapman S.B."/>
            <person name="Chen Z."/>
            <person name="Freedman E."/>
            <person name="Gellesch M."/>
            <person name="Goldberg J."/>
            <person name="Griggs A."/>
            <person name="Gujja S."/>
            <person name="Heilman E.R."/>
            <person name="Heiman D."/>
            <person name="Hepburn T."/>
            <person name="Howarth C."/>
            <person name="Jen D."/>
            <person name="Larson L."/>
            <person name="Mehta T."/>
            <person name="Neiman D."/>
            <person name="Pearson M."/>
            <person name="Roberts A."/>
            <person name="Saif S."/>
            <person name="Shea T."/>
            <person name="Shenoy N."/>
            <person name="Sisk P."/>
            <person name="Stolte C."/>
            <person name="Sykes S."/>
            <person name="Walk T."/>
            <person name="White J."/>
            <person name="Yandava C."/>
            <person name="Haas B."/>
            <person name="Nusbaum C."/>
            <person name="Birren B."/>
        </authorList>
    </citation>
    <scope>NUCLEOTIDE SEQUENCE</scope>
    <source>
        <strain evidence="3">R3-111a-1</strain>
    </source>
</reference>
<dbReference type="InterPro" id="IPR018306">
    <property type="entry name" value="Phage_T5_Orf172_DNA-bd"/>
</dbReference>
<proteinExistence type="predicted"/>
<dbReference type="Proteomes" id="UP000006039">
    <property type="component" value="Unassembled WGS sequence"/>
</dbReference>
<dbReference type="RefSeq" id="XP_009224126.1">
    <property type="nucleotide sequence ID" value="XM_009225862.1"/>
</dbReference>
<dbReference type="PANTHER" id="PTHR28094:SF1">
    <property type="entry name" value="MEIOTICALLY UP-REGULATED GENE 113 PROTEIN"/>
    <property type="match status" value="1"/>
</dbReference>
<protein>
    <recommendedName>
        <fullName evidence="2">Bacteriophage T5 Orf172 DNA-binding domain-containing protein</fullName>
    </recommendedName>
</protein>
<feature type="domain" description="Bacteriophage T5 Orf172 DNA-binding" evidence="2">
    <location>
        <begin position="220"/>
        <end position="309"/>
    </location>
</feature>
<dbReference type="AlphaFoldDB" id="J3P3E0"/>
<evidence type="ECO:0000313" key="5">
    <source>
        <dbReference type="Proteomes" id="UP000006039"/>
    </source>
</evidence>
<name>J3P3E0_GAET3</name>
<feature type="compositionally biased region" description="Basic and acidic residues" evidence="1">
    <location>
        <begin position="73"/>
        <end position="83"/>
    </location>
</feature>